<evidence type="ECO:0000259" key="4">
    <source>
        <dbReference type="PROSITE" id="PS51782"/>
    </source>
</evidence>
<dbReference type="InterPro" id="IPR018392">
    <property type="entry name" value="LysM"/>
</dbReference>
<dbReference type="RefSeq" id="WP_180567376.1">
    <property type="nucleotide sequence ID" value="NZ_JACCKB010000004.1"/>
</dbReference>
<dbReference type="Proteomes" id="UP000569732">
    <property type="component" value="Unassembled WGS sequence"/>
</dbReference>
<dbReference type="CDD" id="cd12797">
    <property type="entry name" value="M23_peptidase"/>
    <property type="match status" value="1"/>
</dbReference>
<dbReference type="PANTHER" id="PTHR21666">
    <property type="entry name" value="PEPTIDASE-RELATED"/>
    <property type="match status" value="1"/>
</dbReference>
<dbReference type="Gene3D" id="3.10.350.10">
    <property type="entry name" value="LysM domain"/>
    <property type="match status" value="1"/>
</dbReference>
<evidence type="ECO:0000313" key="6">
    <source>
        <dbReference type="Proteomes" id="UP000569732"/>
    </source>
</evidence>
<feature type="compositionally biased region" description="Basic residues" evidence="2">
    <location>
        <begin position="97"/>
        <end position="113"/>
    </location>
</feature>
<dbReference type="PROSITE" id="PS51782">
    <property type="entry name" value="LYSM"/>
    <property type="match status" value="1"/>
</dbReference>
<dbReference type="GO" id="GO:0004222">
    <property type="term" value="F:metalloendopeptidase activity"/>
    <property type="evidence" value="ECO:0007669"/>
    <property type="project" value="TreeGrafter"/>
</dbReference>
<dbReference type="Gene3D" id="2.70.70.10">
    <property type="entry name" value="Glucose Permease (Domain IIA)"/>
    <property type="match status" value="1"/>
</dbReference>
<comment type="caution">
    <text evidence="5">The sequence shown here is derived from an EMBL/GenBank/DDBJ whole genome shotgun (WGS) entry which is preliminary data.</text>
</comment>
<feature type="domain" description="LysM" evidence="4">
    <location>
        <begin position="47"/>
        <end position="91"/>
    </location>
</feature>
<dbReference type="EMBL" id="JACCKB010000004">
    <property type="protein sequence ID" value="NYZ65346.1"/>
    <property type="molecule type" value="Genomic_DNA"/>
</dbReference>
<dbReference type="GO" id="GO:0032153">
    <property type="term" value="C:cell division site"/>
    <property type="evidence" value="ECO:0007669"/>
    <property type="project" value="TreeGrafter"/>
</dbReference>
<name>A0A853ID63_9GAMM</name>
<dbReference type="AlphaFoldDB" id="A0A853ID63"/>
<keyword evidence="6" id="KW-1185">Reference proteome</keyword>
<evidence type="ECO:0000256" key="3">
    <source>
        <dbReference type="SAM" id="SignalP"/>
    </source>
</evidence>
<dbReference type="InterPro" id="IPR036779">
    <property type="entry name" value="LysM_dom_sf"/>
</dbReference>
<gene>
    <name evidence="5" type="ORF">H0A36_04940</name>
</gene>
<dbReference type="PANTHER" id="PTHR21666:SF263">
    <property type="entry name" value="MUREIN HYDROLASE ACTIVATOR NLPD"/>
    <property type="match status" value="1"/>
</dbReference>
<feature type="signal peptide" evidence="3">
    <location>
        <begin position="1"/>
        <end position="23"/>
    </location>
</feature>
<accession>A0A853ID63</accession>
<feature type="region of interest" description="Disordered" evidence="2">
    <location>
        <begin position="88"/>
        <end position="133"/>
    </location>
</feature>
<dbReference type="SMART" id="SM00257">
    <property type="entry name" value="LysM"/>
    <property type="match status" value="1"/>
</dbReference>
<dbReference type="CDD" id="cd00118">
    <property type="entry name" value="LysM"/>
    <property type="match status" value="1"/>
</dbReference>
<dbReference type="InterPro" id="IPR011055">
    <property type="entry name" value="Dup_hybrid_motif"/>
</dbReference>
<sequence length="260" mass="28916">MPKSQNIAHFICLLCLAFCFVFVPGCVTTKTYAPVADRTQRPKVTQGVHIVKPGETLYSIAWRYGWDYRELAGTNNIRSPYLIHPKQRIRLSNASPTKKRSKERSQRITKKQPKTSSSVTKVKKPTEKSVKKQTSKSGKITWIWPVKGRVIENFTTKGKVNKGIDIGGKLGQPVNAAADGKVVYAGSGLLGYGKLVIIKHNYQFLSAYAHNRKLLVKEGDKVQAGQKIAEIGATGTTMAKLHFEIRQNGTPVNPLKFLPR</sequence>
<dbReference type="InterPro" id="IPR050570">
    <property type="entry name" value="Cell_wall_metabolism_enzyme"/>
</dbReference>
<dbReference type="InterPro" id="IPR016047">
    <property type="entry name" value="M23ase_b-sheet_dom"/>
</dbReference>
<dbReference type="Pfam" id="PF01551">
    <property type="entry name" value="Peptidase_M23"/>
    <property type="match status" value="1"/>
</dbReference>
<evidence type="ECO:0000313" key="5">
    <source>
        <dbReference type="EMBL" id="NYZ65346.1"/>
    </source>
</evidence>
<dbReference type="SUPFAM" id="SSF51261">
    <property type="entry name" value="Duplicated hybrid motif"/>
    <property type="match status" value="1"/>
</dbReference>
<evidence type="ECO:0000256" key="2">
    <source>
        <dbReference type="SAM" id="MobiDB-lite"/>
    </source>
</evidence>
<dbReference type="Pfam" id="PF01476">
    <property type="entry name" value="LysM"/>
    <property type="match status" value="1"/>
</dbReference>
<evidence type="ECO:0000256" key="1">
    <source>
        <dbReference type="ARBA" id="ARBA00038420"/>
    </source>
</evidence>
<proteinExistence type="inferred from homology"/>
<comment type="similarity">
    <text evidence="1">Belongs to the E.coli NlpD/Haemophilus LppB family.</text>
</comment>
<dbReference type="GO" id="GO:0009279">
    <property type="term" value="C:cell outer membrane"/>
    <property type="evidence" value="ECO:0007669"/>
    <property type="project" value="TreeGrafter"/>
</dbReference>
<feature type="chain" id="PRO_5032334113" evidence="3">
    <location>
        <begin position="24"/>
        <end position="260"/>
    </location>
</feature>
<protein>
    <submittedName>
        <fullName evidence="5">Peptidoglycan DD-metalloendopeptidase family protein</fullName>
    </submittedName>
</protein>
<reference evidence="5 6" key="1">
    <citation type="submission" date="2020-07" db="EMBL/GenBank/DDBJ databases">
        <title>Endozoicomonas sp. nov., isolated from sediment.</title>
        <authorList>
            <person name="Gu T."/>
        </authorList>
    </citation>
    <scope>NUCLEOTIDE SEQUENCE [LARGE SCALE GENOMIC DNA]</scope>
    <source>
        <strain evidence="5 6">SM1973</strain>
    </source>
</reference>
<keyword evidence="3" id="KW-0732">Signal</keyword>
<organism evidence="5 6">
    <name type="scientific">Spartinivicinus marinus</name>
    <dbReference type="NCBI Taxonomy" id="2994442"/>
    <lineage>
        <taxon>Bacteria</taxon>
        <taxon>Pseudomonadati</taxon>
        <taxon>Pseudomonadota</taxon>
        <taxon>Gammaproteobacteria</taxon>
        <taxon>Oceanospirillales</taxon>
        <taxon>Zooshikellaceae</taxon>
        <taxon>Spartinivicinus</taxon>
    </lineage>
</organism>